<feature type="region of interest" description="Disordered" evidence="1">
    <location>
        <begin position="46"/>
        <end position="149"/>
    </location>
</feature>
<dbReference type="EnsemblPlants" id="ORUFI02G20030.1">
    <property type="protein sequence ID" value="ORUFI02G20030.1"/>
    <property type="gene ID" value="ORUFI02G20030"/>
</dbReference>
<accession>A0A0E0NFU6</accession>
<organism evidence="2 3">
    <name type="scientific">Oryza rufipogon</name>
    <name type="common">Brownbeard rice</name>
    <name type="synonym">Asian wild rice</name>
    <dbReference type="NCBI Taxonomy" id="4529"/>
    <lineage>
        <taxon>Eukaryota</taxon>
        <taxon>Viridiplantae</taxon>
        <taxon>Streptophyta</taxon>
        <taxon>Embryophyta</taxon>
        <taxon>Tracheophyta</taxon>
        <taxon>Spermatophyta</taxon>
        <taxon>Magnoliopsida</taxon>
        <taxon>Liliopsida</taxon>
        <taxon>Poales</taxon>
        <taxon>Poaceae</taxon>
        <taxon>BOP clade</taxon>
        <taxon>Oryzoideae</taxon>
        <taxon>Oryzeae</taxon>
        <taxon>Oryzinae</taxon>
        <taxon>Oryza</taxon>
    </lineage>
</organism>
<evidence type="ECO:0000313" key="3">
    <source>
        <dbReference type="Proteomes" id="UP000008022"/>
    </source>
</evidence>
<name>A0A0E0NFU6_ORYRU</name>
<feature type="compositionally biased region" description="Low complexity" evidence="1">
    <location>
        <begin position="91"/>
        <end position="139"/>
    </location>
</feature>
<dbReference type="Gramene" id="ORUFI02G20030.1">
    <property type="protein sequence ID" value="ORUFI02G20030.1"/>
    <property type="gene ID" value="ORUFI02G20030"/>
</dbReference>
<dbReference type="HOGENOM" id="CLU_1752706_0_0_1"/>
<keyword evidence="3" id="KW-1185">Reference proteome</keyword>
<evidence type="ECO:0000313" key="2">
    <source>
        <dbReference type="EnsemblPlants" id="ORUFI02G20030.1"/>
    </source>
</evidence>
<dbReference type="STRING" id="4529.A0A0E0NFU6"/>
<evidence type="ECO:0000256" key="1">
    <source>
        <dbReference type="SAM" id="MobiDB-lite"/>
    </source>
</evidence>
<dbReference type="Proteomes" id="UP000008022">
    <property type="component" value="Unassembled WGS sequence"/>
</dbReference>
<reference evidence="2" key="2">
    <citation type="submission" date="2015-06" db="UniProtKB">
        <authorList>
            <consortium name="EnsemblPlants"/>
        </authorList>
    </citation>
    <scope>IDENTIFICATION</scope>
</reference>
<proteinExistence type="predicted"/>
<sequence length="149" mass="15533">MAGSTGKLLRREVTEIVFTVSNIRAVLQHGAGHLELQRLGAEVRRGRMGRSLPPSPPLRSHAASTGRILPRGHLARGGRGDPVDDTATGKADASAARAPPASAASMAATSPAGRRPCSCCPSASAHPRAAPLPAPAGCRPWRREREREG</sequence>
<protein>
    <submittedName>
        <fullName evidence="2">Uncharacterized protein</fullName>
    </submittedName>
</protein>
<reference evidence="3" key="1">
    <citation type="submission" date="2013-06" db="EMBL/GenBank/DDBJ databases">
        <authorList>
            <person name="Zhao Q."/>
        </authorList>
    </citation>
    <scope>NUCLEOTIDE SEQUENCE</scope>
    <source>
        <strain evidence="3">cv. W1943</strain>
    </source>
</reference>
<dbReference type="AlphaFoldDB" id="A0A0E0NFU6"/>